<dbReference type="RefSeq" id="WP_029426764.1">
    <property type="nucleotide sequence ID" value="NZ_CP012801.1"/>
</dbReference>
<evidence type="ECO:0000313" key="1">
    <source>
        <dbReference type="EMBL" id="ALJ57772.1"/>
    </source>
</evidence>
<sequence>MEKQTLGHQQKYVTKDERVENLWKKLIGQETDLSEETIAWMTRRILQLTAYMPYGCALIAYRKQNGDFYMGRGTLIHYEADFHRKYDIERIQNHVVYWDIEQQGWRTFQIENFLEWKPVVS</sequence>
<dbReference type="KEGG" id="bcel:BcellWH2_00504"/>
<organism evidence="1 2">
    <name type="scientific">Bacteroides cellulosilyticus</name>
    <dbReference type="NCBI Taxonomy" id="246787"/>
    <lineage>
        <taxon>Bacteria</taxon>
        <taxon>Pseudomonadati</taxon>
        <taxon>Bacteroidota</taxon>
        <taxon>Bacteroidia</taxon>
        <taxon>Bacteroidales</taxon>
        <taxon>Bacteroidaceae</taxon>
        <taxon>Bacteroides</taxon>
    </lineage>
</organism>
<proteinExistence type="predicted"/>
<dbReference type="AlphaFoldDB" id="A0A0P0FTX0"/>
<gene>
    <name evidence="1" type="ORF">BcellWH2_00504</name>
</gene>
<reference evidence="1 2" key="1">
    <citation type="journal article" date="2015" name="Science">
        <title>Genetic determinants of in vivo fitness and diet responsiveness in multiple human gut Bacteroides.</title>
        <authorList>
            <person name="Wu M."/>
            <person name="McNulty N.P."/>
            <person name="Rodionov D.A."/>
            <person name="Khoroshkin M.S."/>
            <person name="Griffin N.W."/>
            <person name="Cheng J."/>
            <person name="Latreille P."/>
            <person name="Kerstetter R.A."/>
            <person name="Terrapon N."/>
            <person name="Henrissat B."/>
            <person name="Osterman A.L."/>
            <person name="Gordon J.I."/>
        </authorList>
    </citation>
    <scope>NUCLEOTIDE SEQUENCE [LARGE SCALE GENOMIC DNA]</scope>
    <source>
        <strain evidence="1 2">WH2</strain>
    </source>
</reference>
<accession>A0A0P0FTX0</accession>
<evidence type="ECO:0008006" key="3">
    <source>
        <dbReference type="Google" id="ProtNLM"/>
    </source>
</evidence>
<dbReference type="Pfam" id="PF10902">
    <property type="entry name" value="WYL_2"/>
    <property type="match status" value="1"/>
</dbReference>
<dbReference type="EMBL" id="CP012801">
    <property type="protein sequence ID" value="ALJ57772.1"/>
    <property type="molecule type" value="Genomic_DNA"/>
</dbReference>
<dbReference type="InterPro" id="IPR024401">
    <property type="entry name" value="WYL_prot"/>
</dbReference>
<protein>
    <recommendedName>
        <fullName evidence="3">DUF2693 domain-containing protein</fullName>
    </recommendedName>
</protein>
<dbReference type="Proteomes" id="UP000061809">
    <property type="component" value="Chromosome"/>
</dbReference>
<name>A0A0P0FTX0_9BACE</name>
<evidence type="ECO:0000313" key="2">
    <source>
        <dbReference type="Proteomes" id="UP000061809"/>
    </source>
</evidence>
<dbReference type="PATRIC" id="fig|246787.4.peg.524"/>